<reference evidence="1 2" key="1">
    <citation type="submission" date="2020-04" db="EMBL/GenBank/DDBJ databases">
        <title>Chromosome-level genome assembly of a cyprinid fish Onychostoma macrolepis by integration of Nanopore Sequencing, Bionano and Hi-C technology.</title>
        <authorList>
            <person name="Wang D."/>
        </authorList>
    </citation>
    <scope>NUCLEOTIDE SEQUENCE [LARGE SCALE GENOMIC DNA]</scope>
    <source>
        <strain evidence="1">SWU-2019</strain>
        <tissue evidence="1">Muscle</tissue>
    </source>
</reference>
<evidence type="ECO:0000313" key="2">
    <source>
        <dbReference type="Proteomes" id="UP000579812"/>
    </source>
</evidence>
<gene>
    <name evidence="1" type="ORF">G5714_017995</name>
</gene>
<organism evidence="1 2">
    <name type="scientific">Onychostoma macrolepis</name>
    <dbReference type="NCBI Taxonomy" id="369639"/>
    <lineage>
        <taxon>Eukaryota</taxon>
        <taxon>Metazoa</taxon>
        <taxon>Chordata</taxon>
        <taxon>Craniata</taxon>
        <taxon>Vertebrata</taxon>
        <taxon>Euteleostomi</taxon>
        <taxon>Actinopterygii</taxon>
        <taxon>Neopterygii</taxon>
        <taxon>Teleostei</taxon>
        <taxon>Ostariophysi</taxon>
        <taxon>Cypriniformes</taxon>
        <taxon>Cyprinidae</taxon>
        <taxon>Acrossocheilinae</taxon>
        <taxon>Onychostoma</taxon>
    </lineage>
</organism>
<protein>
    <submittedName>
        <fullName evidence="1">Uncharacterized protein</fullName>
    </submittedName>
</protein>
<comment type="caution">
    <text evidence="1">The sequence shown here is derived from an EMBL/GenBank/DDBJ whole genome shotgun (WGS) entry which is preliminary data.</text>
</comment>
<name>A0A7J6C498_9TELE</name>
<keyword evidence="2" id="KW-1185">Reference proteome</keyword>
<dbReference type="AlphaFoldDB" id="A0A7J6C498"/>
<accession>A0A7J6C498</accession>
<proteinExistence type="predicted"/>
<evidence type="ECO:0000313" key="1">
    <source>
        <dbReference type="EMBL" id="KAF4101563.1"/>
    </source>
</evidence>
<dbReference type="Proteomes" id="UP000579812">
    <property type="component" value="Unassembled WGS sequence"/>
</dbReference>
<dbReference type="EMBL" id="JAAMOB010000018">
    <property type="protein sequence ID" value="KAF4101563.1"/>
    <property type="molecule type" value="Genomic_DNA"/>
</dbReference>
<sequence>MSVKVTCKGPSSDRPRLTLAALKAAQSAKDLRSGRHCLKPTAPQRCSQAAKDPVKTHLTQLPGPCYLRTLCGTTAVQHPPGQRIDSYRNATL</sequence>